<organism evidence="1 2">
    <name type="scientific">Vicia faba</name>
    <name type="common">Broad bean</name>
    <name type="synonym">Faba vulgaris</name>
    <dbReference type="NCBI Taxonomy" id="3906"/>
    <lineage>
        <taxon>Eukaryota</taxon>
        <taxon>Viridiplantae</taxon>
        <taxon>Streptophyta</taxon>
        <taxon>Embryophyta</taxon>
        <taxon>Tracheophyta</taxon>
        <taxon>Spermatophyta</taxon>
        <taxon>Magnoliopsida</taxon>
        <taxon>eudicotyledons</taxon>
        <taxon>Gunneridae</taxon>
        <taxon>Pentapetalae</taxon>
        <taxon>rosids</taxon>
        <taxon>fabids</taxon>
        <taxon>Fabales</taxon>
        <taxon>Fabaceae</taxon>
        <taxon>Papilionoideae</taxon>
        <taxon>50 kb inversion clade</taxon>
        <taxon>NPAAA clade</taxon>
        <taxon>Hologalegina</taxon>
        <taxon>IRL clade</taxon>
        <taxon>Fabeae</taxon>
        <taxon>Vicia</taxon>
    </lineage>
</organism>
<dbReference type="AlphaFoldDB" id="A0AAV1AMZ2"/>
<proteinExistence type="predicted"/>
<gene>
    <name evidence="1" type="ORF">VFH_IV152800</name>
</gene>
<name>A0AAV1AMZ2_VICFA</name>
<evidence type="ECO:0000313" key="1">
    <source>
        <dbReference type="EMBL" id="CAI8609842.1"/>
    </source>
</evidence>
<dbReference type="Proteomes" id="UP001157006">
    <property type="component" value="Chromosome 4"/>
</dbReference>
<protein>
    <submittedName>
        <fullName evidence="1">Uncharacterized protein</fullName>
    </submittedName>
</protein>
<accession>A0AAV1AMZ2</accession>
<evidence type="ECO:0000313" key="2">
    <source>
        <dbReference type="Proteomes" id="UP001157006"/>
    </source>
</evidence>
<dbReference type="EMBL" id="OX451739">
    <property type="protein sequence ID" value="CAI8609842.1"/>
    <property type="molecule type" value="Genomic_DNA"/>
</dbReference>
<keyword evidence="2" id="KW-1185">Reference proteome</keyword>
<sequence>MSISQPKHFYFPNKENVPLYFSSHSSWESFPVALVISGRGFNKNIMGSVKRKFEQLIKANSDMDATLDKFLGGSHPLAFYREELLGGTPNSTIPLLVQACMVKFDVWCILVDQGSLVDIMYTQLFATLQLNESHLTPYMGSDL</sequence>
<reference evidence="1 2" key="1">
    <citation type="submission" date="2023-01" db="EMBL/GenBank/DDBJ databases">
        <authorList>
            <person name="Kreplak J."/>
        </authorList>
    </citation>
    <scope>NUCLEOTIDE SEQUENCE [LARGE SCALE GENOMIC DNA]</scope>
</reference>